<keyword evidence="11" id="KW-1185">Reference proteome</keyword>
<comment type="subcellular location">
    <subcellularLocation>
        <location evidence="2">Membrane</location>
        <topology evidence="2">Multi-pass membrane protein</topology>
    </subcellularLocation>
    <subcellularLocation>
        <location evidence="9">Mitochondrion inner membrane</location>
        <topology evidence="9">Multi-pass membrane protein</topology>
        <orientation evidence="9">Matrix side</orientation>
    </subcellularLocation>
</comment>
<keyword evidence="9" id="KW-0414">Isoprene biosynthesis</keyword>
<dbReference type="InterPro" id="IPR006370">
    <property type="entry name" value="HB_polyprenyltransferase-like"/>
</dbReference>
<gene>
    <name evidence="10" type="ORF">CMU_001010</name>
</gene>
<dbReference type="FunFam" id="1.10.357.140:FF:000008">
    <property type="entry name" value="4-hydroxybenzoate octaprenyltransferase"/>
    <property type="match status" value="1"/>
</dbReference>
<evidence type="ECO:0000256" key="4">
    <source>
        <dbReference type="ARBA" id="ARBA00005985"/>
    </source>
</evidence>
<dbReference type="HAMAP" id="MF_01635">
    <property type="entry name" value="UbiA"/>
    <property type="match status" value="1"/>
</dbReference>
<keyword evidence="9" id="KW-0999">Mitochondrion inner membrane</keyword>
<dbReference type="OMA" id="KFEHTIF"/>
<evidence type="ECO:0000313" key="11">
    <source>
        <dbReference type="Proteomes" id="UP000001460"/>
    </source>
</evidence>
<keyword evidence="9" id="KW-0496">Mitochondrion</keyword>
<dbReference type="Gene3D" id="1.20.120.1780">
    <property type="entry name" value="UbiA prenyltransferase"/>
    <property type="match status" value="1"/>
</dbReference>
<evidence type="ECO:0000256" key="3">
    <source>
        <dbReference type="ARBA" id="ARBA00005179"/>
    </source>
</evidence>
<dbReference type="PANTHER" id="PTHR11048:SF28">
    <property type="entry name" value="4-HYDROXYBENZOATE POLYPRENYLTRANSFERASE, MITOCHONDRIAL"/>
    <property type="match status" value="1"/>
</dbReference>
<evidence type="ECO:0000313" key="10">
    <source>
        <dbReference type="EMBL" id="EEA07230.1"/>
    </source>
</evidence>
<organism evidence="10 11">
    <name type="scientific">Cryptosporidium muris (strain RN66)</name>
    <dbReference type="NCBI Taxonomy" id="441375"/>
    <lineage>
        <taxon>Eukaryota</taxon>
        <taxon>Sar</taxon>
        <taxon>Alveolata</taxon>
        <taxon>Apicomplexa</taxon>
        <taxon>Conoidasida</taxon>
        <taxon>Coccidia</taxon>
        <taxon>Eucoccidiorida</taxon>
        <taxon>Eimeriorina</taxon>
        <taxon>Cryptosporidiidae</taxon>
        <taxon>Cryptosporidium</taxon>
    </lineage>
</organism>
<dbReference type="EC" id="2.5.1.39" evidence="9"/>
<dbReference type="UniPathway" id="UPA00232"/>
<feature type="transmembrane region" description="Helical" evidence="9">
    <location>
        <begin position="267"/>
        <end position="294"/>
    </location>
</feature>
<dbReference type="CDD" id="cd13959">
    <property type="entry name" value="PT_UbiA_COQ2"/>
    <property type="match status" value="1"/>
</dbReference>
<dbReference type="Gene3D" id="1.10.357.140">
    <property type="entry name" value="UbiA prenyltransferase"/>
    <property type="match status" value="1"/>
</dbReference>
<dbReference type="GO" id="GO:0006744">
    <property type="term" value="P:ubiquinone biosynthetic process"/>
    <property type="evidence" value="ECO:0007669"/>
    <property type="project" value="UniProtKB-UniRule"/>
</dbReference>
<dbReference type="STRING" id="441375.B6AG89"/>
<evidence type="ECO:0000256" key="7">
    <source>
        <dbReference type="ARBA" id="ARBA00022989"/>
    </source>
</evidence>
<comment type="pathway">
    <text evidence="9">Cofactor biosynthesis; ubiquinone biosynthesis.</text>
</comment>
<dbReference type="EMBL" id="DS989732">
    <property type="protein sequence ID" value="EEA07230.1"/>
    <property type="molecule type" value="Genomic_DNA"/>
</dbReference>
<protein>
    <recommendedName>
        <fullName evidence="9">4-hydroxybenzoate polyprenyltransferase, mitochondrial</fullName>
        <shortName evidence="9">4-HB polyprenyltransferase</shortName>
        <ecNumber evidence="9">2.5.1.39</ecNumber>
    </recommendedName>
    <alternativeName>
        <fullName evidence="9">Para-hydroxybenzoate--polyprenyltransferase</fullName>
        <shortName evidence="9">PHB:PPT</shortName>
        <shortName evidence="9">PHB:polyprenyltransferase</shortName>
    </alternativeName>
</protein>
<evidence type="ECO:0000256" key="5">
    <source>
        <dbReference type="ARBA" id="ARBA00022679"/>
    </source>
</evidence>
<dbReference type="AlphaFoldDB" id="B6AG89"/>
<dbReference type="InterPro" id="IPR044878">
    <property type="entry name" value="UbiA_sf"/>
</dbReference>
<reference evidence="10" key="1">
    <citation type="submission" date="2008-06" db="EMBL/GenBank/DDBJ databases">
        <authorList>
            <person name="Lorenzi H."/>
            <person name="Inman J."/>
            <person name="Miller J."/>
            <person name="Schobel S."/>
            <person name="Amedeo P."/>
            <person name="Caler E.V."/>
            <person name="da Silva J."/>
        </authorList>
    </citation>
    <scope>NUCLEOTIDE SEQUENCE [LARGE SCALE GENOMIC DNA]</scope>
    <source>
        <strain evidence="10">RN66</strain>
    </source>
</reference>
<comment type="catalytic activity">
    <reaction evidence="9">
        <text>an all-trans-polyprenyl diphosphate + 4-hydroxybenzoate = a 4-hydroxy-3-(all-trans-polyprenyl)benzoate + diphosphate</text>
        <dbReference type="Rhea" id="RHEA:44504"/>
        <dbReference type="Rhea" id="RHEA-COMP:9514"/>
        <dbReference type="Rhea" id="RHEA-COMP:9564"/>
        <dbReference type="ChEBI" id="CHEBI:17879"/>
        <dbReference type="ChEBI" id="CHEBI:33019"/>
        <dbReference type="ChEBI" id="CHEBI:58914"/>
        <dbReference type="ChEBI" id="CHEBI:78396"/>
        <dbReference type="EC" id="2.5.1.39"/>
    </reaction>
</comment>
<keyword evidence="9" id="KW-0831">Ubiquinone biosynthesis</keyword>
<evidence type="ECO:0000256" key="2">
    <source>
        <dbReference type="ARBA" id="ARBA00004141"/>
    </source>
</evidence>
<evidence type="ECO:0000256" key="9">
    <source>
        <dbReference type="HAMAP-Rule" id="MF_03189"/>
    </source>
</evidence>
<dbReference type="OrthoDB" id="18170at2759"/>
<dbReference type="GO" id="GO:0005743">
    <property type="term" value="C:mitochondrial inner membrane"/>
    <property type="evidence" value="ECO:0007669"/>
    <property type="project" value="UniProtKB-SubCell"/>
</dbReference>
<feature type="transmembrane region" description="Helical" evidence="9">
    <location>
        <begin position="158"/>
        <end position="176"/>
    </location>
</feature>
<dbReference type="GO" id="GO:0008412">
    <property type="term" value="F:4-hydroxybenzoate polyprenyltransferase activity"/>
    <property type="evidence" value="ECO:0007669"/>
    <property type="project" value="UniProtKB-EC"/>
</dbReference>
<dbReference type="InterPro" id="IPR000537">
    <property type="entry name" value="UbiA_prenyltransferase"/>
</dbReference>
<dbReference type="NCBIfam" id="TIGR01474">
    <property type="entry name" value="ubiA_proteo"/>
    <property type="match status" value="1"/>
</dbReference>
<comment type="function">
    <text evidence="9">Catalyzes the prenylation of para-hydroxybenzoate (PHB) with an all-trans polyprenyl group. Mediates the second step in the final reaction sequence of coenzyme Q (CoQ) biosynthesis, which is the condensation of the polyisoprenoid side chain with PHB, generating the first membrane-bound Q intermediate.</text>
</comment>
<feature type="transmembrane region" description="Helical" evidence="9">
    <location>
        <begin position="209"/>
        <end position="230"/>
    </location>
</feature>
<feature type="transmembrane region" description="Helical" evidence="9">
    <location>
        <begin position="65"/>
        <end position="84"/>
    </location>
</feature>
<comment type="similarity">
    <text evidence="4 9">Belongs to the UbiA prenyltransferase family.</text>
</comment>
<sequence length="349" mass="39922">MNKYIIQKYIQTQISGQNYISKYLNKKNVNTPILTQLNMKVLGINVTQKMQPYIKLFRLQQRTGYWLLYIPTTWSIAMASSTWIPNLKLLELFSIGSFAMRSSGCIINDIIDRNIDNKVERTKTRPLACKELSLFKASILLSGSLALSYKILTQLNTYTIYLALPSVVMVPLYPLMKRITHYPQLFLGLTFNWGVLLGWTSVYGCLNPFPYSFISPIALYLAAACWSVHYDTIYAHQDKLYDKQVGVYSTALHWGDNTRDILNKNSLLIGLLLVTAGIANNMQITYYCSVLMFVKSLLYQSKQVNFNSPEQCQNAFSQNKYLSTILLFGILTSKYLSNKDNSNETLNIE</sequence>
<proteinExistence type="inferred from homology"/>
<dbReference type="Proteomes" id="UP000001460">
    <property type="component" value="Unassembled WGS sequence"/>
</dbReference>
<keyword evidence="7 9" id="KW-1133">Transmembrane helix</keyword>
<evidence type="ECO:0000256" key="6">
    <source>
        <dbReference type="ARBA" id="ARBA00022692"/>
    </source>
</evidence>
<accession>B6AG89</accession>
<dbReference type="InterPro" id="IPR030470">
    <property type="entry name" value="UbiA_prenylTrfase_CS"/>
</dbReference>
<comment type="cofactor">
    <cofactor evidence="1 9">
        <name>Mg(2+)</name>
        <dbReference type="ChEBI" id="CHEBI:18420"/>
    </cofactor>
</comment>
<dbReference type="PANTHER" id="PTHR11048">
    <property type="entry name" value="PRENYLTRANSFERASES"/>
    <property type="match status" value="1"/>
</dbReference>
<evidence type="ECO:0000256" key="1">
    <source>
        <dbReference type="ARBA" id="ARBA00001946"/>
    </source>
</evidence>
<keyword evidence="6 9" id="KW-0812">Transmembrane</keyword>
<dbReference type="GO" id="GO:0008299">
    <property type="term" value="P:isoprenoid biosynthetic process"/>
    <property type="evidence" value="ECO:0007669"/>
    <property type="project" value="UniProtKB-UniRule"/>
</dbReference>
<dbReference type="InterPro" id="IPR039653">
    <property type="entry name" value="Prenyltransferase"/>
</dbReference>
<dbReference type="FunFam" id="1.20.120.1780:FF:000001">
    <property type="entry name" value="4-hydroxybenzoate octaprenyltransferase"/>
    <property type="match status" value="1"/>
</dbReference>
<feature type="transmembrane region" description="Helical" evidence="9">
    <location>
        <begin position="185"/>
        <end position="203"/>
    </location>
</feature>
<dbReference type="Pfam" id="PF01040">
    <property type="entry name" value="UbiA"/>
    <property type="match status" value="1"/>
</dbReference>
<keyword evidence="8 9" id="KW-0472">Membrane</keyword>
<dbReference type="eggNOG" id="KOG1381">
    <property type="taxonomic scope" value="Eukaryota"/>
</dbReference>
<comment type="pathway">
    <text evidence="3">Secondary metabolite biosynthesis.</text>
</comment>
<dbReference type="RefSeq" id="XP_002141579.1">
    <property type="nucleotide sequence ID" value="XM_002141543.1"/>
</dbReference>
<name>B6AG89_CRYMR</name>
<dbReference type="GeneID" id="6996797"/>
<keyword evidence="5 9" id="KW-0808">Transferase</keyword>
<evidence type="ECO:0000256" key="8">
    <source>
        <dbReference type="ARBA" id="ARBA00023136"/>
    </source>
</evidence>
<dbReference type="PROSITE" id="PS00943">
    <property type="entry name" value="UBIA"/>
    <property type="match status" value="1"/>
</dbReference>
<dbReference type="VEuPathDB" id="CryptoDB:CMU_001010"/>